<comment type="caution">
    <text evidence="2">The sequence shown here is derived from an EMBL/GenBank/DDBJ whole genome shotgun (WGS) entry which is preliminary data.</text>
</comment>
<name>A0A8X7RRA2_BRACI</name>
<keyword evidence="3" id="KW-1185">Reference proteome</keyword>
<accession>A0A8X7RRA2</accession>
<protein>
    <submittedName>
        <fullName evidence="2">Uncharacterized protein</fullName>
    </submittedName>
</protein>
<dbReference type="EMBL" id="JAAMPC010000009">
    <property type="protein sequence ID" value="KAG2292642.1"/>
    <property type="molecule type" value="Genomic_DNA"/>
</dbReference>
<evidence type="ECO:0000256" key="1">
    <source>
        <dbReference type="SAM" id="MobiDB-lite"/>
    </source>
</evidence>
<evidence type="ECO:0000313" key="2">
    <source>
        <dbReference type="EMBL" id="KAG2292642.1"/>
    </source>
</evidence>
<dbReference type="Proteomes" id="UP000886595">
    <property type="component" value="Unassembled WGS sequence"/>
</dbReference>
<gene>
    <name evidence="2" type="ORF">Bca52824_039311</name>
</gene>
<sequence length="68" mass="7455">MPDRIFGLIEILRRGCSNWSPFDQTQIRTVFAVPEGINRAPLVGGSEDEAEHSQEVIATPSVQAQSSD</sequence>
<proteinExistence type="predicted"/>
<feature type="region of interest" description="Disordered" evidence="1">
    <location>
        <begin position="42"/>
        <end position="68"/>
    </location>
</feature>
<evidence type="ECO:0000313" key="3">
    <source>
        <dbReference type="Proteomes" id="UP000886595"/>
    </source>
</evidence>
<organism evidence="2 3">
    <name type="scientific">Brassica carinata</name>
    <name type="common">Ethiopian mustard</name>
    <name type="synonym">Abyssinian cabbage</name>
    <dbReference type="NCBI Taxonomy" id="52824"/>
    <lineage>
        <taxon>Eukaryota</taxon>
        <taxon>Viridiplantae</taxon>
        <taxon>Streptophyta</taxon>
        <taxon>Embryophyta</taxon>
        <taxon>Tracheophyta</taxon>
        <taxon>Spermatophyta</taxon>
        <taxon>Magnoliopsida</taxon>
        <taxon>eudicotyledons</taxon>
        <taxon>Gunneridae</taxon>
        <taxon>Pentapetalae</taxon>
        <taxon>rosids</taxon>
        <taxon>malvids</taxon>
        <taxon>Brassicales</taxon>
        <taxon>Brassicaceae</taxon>
        <taxon>Brassiceae</taxon>
        <taxon>Brassica</taxon>
    </lineage>
</organism>
<reference evidence="2 3" key="1">
    <citation type="submission" date="2020-02" db="EMBL/GenBank/DDBJ databases">
        <authorList>
            <person name="Ma Q."/>
            <person name="Huang Y."/>
            <person name="Song X."/>
            <person name="Pei D."/>
        </authorList>
    </citation>
    <scope>NUCLEOTIDE SEQUENCE [LARGE SCALE GENOMIC DNA]</scope>
    <source>
        <strain evidence="2">Sxm20200214</strain>
        <tissue evidence="2">Leaf</tissue>
    </source>
</reference>
<dbReference type="AlphaFoldDB" id="A0A8X7RRA2"/>